<sequence>MHGESALVDITSENIQSELRKKEELLGSYDPADIMNFDETANTASKLQALDAGIIDNFKAHFRAQQYDCALRLYISRKLDNLNAYKMDQAQAMFFLANAWLKVKPETIKNCWQHTKILAFKERTICDFEPVEYPTSALPLEEEIVAEINGMIPDLPGNFDNKFTDVSQLNLEADESEMIVCYTTSTTNNEETAEGNVDETEENDNTEQDEQRVDIVECKKRLREAYETILMYEVPLDDLDRKLHRRIRMRLADSCSELNKSKEQTEKRRKNARHKIHEICAEYVETVAEHEATLLQVGDEILTAPSQSNQQENHYEGCVSSTATSETSLVDEQALKLLADEQAQKPIYYDQVQEPLADLSTDVPIPFGNFKAKVKDILQADQTLQIETHIQELLSLNNILLLQPLQQSRLMRSIFTDSLLSKMHDDFLMKVGSHNLKFTSAEYMAIVENVMNLDSGIISTLSTTTKLLQLASSMPYEKQRVVTGLAILIQKLPRSSINDAATISETELWSTYFDPILSCVVVVAEQLVLLRWLDKTINSSIPWRPDAVISIIDRLQFGETLGHGEVKIAEPTCNKAALCMDLAKIACFSKEAIDCNLLESTIAFQIHGFAVTFYLTRLEYDGLYMMYEIGHLDFPSSLAQLPVFINLKNLNILFLVCHVFWNFCKKSHVPDVIQQRRRSSVRLTDLIDLTDPTKDRNRNCSIRF</sequence>
<keyword evidence="5" id="KW-1185">Reference proteome</keyword>
<evidence type="ECO:0000256" key="1">
    <source>
        <dbReference type="SAM" id="Coils"/>
    </source>
</evidence>
<dbReference type="Proteomes" id="UP000740926">
    <property type="component" value="Unassembled WGS sequence"/>
</dbReference>
<gene>
    <name evidence="4" type="ORF">G6F50_000587</name>
</gene>
<evidence type="ECO:0000259" key="3">
    <source>
        <dbReference type="Pfam" id="PF03184"/>
    </source>
</evidence>
<feature type="region of interest" description="Disordered" evidence="2">
    <location>
        <begin position="186"/>
        <end position="210"/>
    </location>
</feature>
<dbReference type="GO" id="GO:0003676">
    <property type="term" value="F:nucleic acid binding"/>
    <property type="evidence" value="ECO:0007669"/>
    <property type="project" value="InterPro"/>
</dbReference>
<dbReference type="AlphaFoldDB" id="A0A9P6ZDI2"/>
<comment type="caution">
    <text evidence="4">The sequence shown here is derived from an EMBL/GenBank/DDBJ whole genome shotgun (WGS) entry which is preliminary data.</text>
</comment>
<dbReference type="InterPro" id="IPR004875">
    <property type="entry name" value="DDE_SF_endonuclease_dom"/>
</dbReference>
<reference evidence="4 5" key="1">
    <citation type="journal article" date="2020" name="Microb. Genom.">
        <title>Genetic diversity of clinical and environmental Mucorales isolates obtained from an investigation of mucormycosis cases among solid organ transplant recipients.</title>
        <authorList>
            <person name="Nguyen M.H."/>
            <person name="Kaul D."/>
            <person name="Muto C."/>
            <person name="Cheng S.J."/>
            <person name="Richter R.A."/>
            <person name="Bruno V.M."/>
            <person name="Liu G."/>
            <person name="Beyhan S."/>
            <person name="Sundermann A.J."/>
            <person name="Mounaud S."/>
            <person name="Pasculle A.W."/>
            <person name="Nierman W.C."/>
            <person name="Driscoll E."/>
            <person name="Cumbie R."/>
            <person name="Clancy C.J."/>
            <person name="Dupont C.L."/>
        </authorList>
    </citation>
    <scope>NUCLEOTIDE SEQUENCE [LARGE SCALE GENOMIC DNA]</scope>
    <source>
        <strain evidence="4 5">GL24</strain>
    </source>
</reference>
<dbReference type="EMBL" id="JAANIU010000036">
    <property type="protein sequence ID" value="KAG1576013.1"/>
    <property type="molecule type" value="Genomic_DNA"/>
</dbReference>
<dbReference type="Pfam" id="PF03184">
    <property type="entry name" value="DDE_1"/>
    <property type="match status" value="1"/>
</dbReference>
<proteinExistence type="predicted"/>
<feature type="compositionally biased region" description="Acidic residues" evidence="2">
    <location>
        <begin position="191"/>
        <end position="208"/>
    </location>
</feature>
<feature type="coiled-coil region" evidence="1">
    <location>
        <begin position="255"/>
        <end position="282"/>
    </location>
</feature>
<keyword evidence="1" id="KW-0175">Coiled coil</keyword>
<accession>A0A9P6ZDI2</accession>
<organism evidence="4 5">
    <name type="scientific">Rhizopus delemar</name>
    <dbReference type="NCBI Taxonomy" id="936053"/>
    <lineage>
        <taxon>Eukaryota</taxon>
        <taxon>Fungi</taxon>
        <taxon>Fungi incertae sedis</taxon>
        <taxon>Mucoromycota</taxon>
        <taxon>Mucoromycotina</taxon>
        <taxon>Mucoromycetes</taxon>
        <taxon>Mucorales</taxon>
        <taxon>Mucorineae</taxon>
        <taxon>Rhizopodaceae</taxon>
        <taxon>Rhizopus</taxon>
    </lineage>
</organism>
<protein>
    <recommendedName>
        <fullName evidence="3">DDE-1 domain-containing protein</fullName>
    </recommendedName>
</protein>
<evidence type="ECO:0000313" key="4">
    <source>
        <dbReference type="EMBL" id="KAG1576013.1"/>
    </source>
</evidence>
<evidence type="ECO:0000313" key="5">
    <source>
        <dbReference type="Proteomes" id="UP000740926"/>
    </source>
</evidence>
<evidence type="ECO:0000256" key="2">
    <source>
        <dbReference type="SAM" id="MobiDB-lite"/>
    </source>
</evidence>
<name>A0A9P6ZDI2_9FUNG</name>
<feature type="domain" description="DDE-1" evidence="3">
    <location>
        <begin position="41"/>
        <end position="112"/>
    </location>
</feature>